<keyword evidence="3" id="KW-0391">Immunity</keyword>
<comment type="similarity">
    <text evidence="1">Belongs to the insect beta-1,3-glucan binding protein family.</text>
</comment>
<dbReference type="Gene3D" id="2.60.40.2140">
    <property type="entry name" value="Beta-1,3-glucan-recognition protein, N-terminal domain"/>
    <property type="match status" value="1"/>
</dbReference>
<gene>
    <name evidence="8" type="primary">LOC115882513</name>
</gene>
<feature type="signal peptide" evidence="4">
    <location>
        <begin position="1"/>
        <end position="21"/>
    </location>
</feature>
<dbReference type="PROSITE" id="PS51969">
    <property type="entry name" value="CBM39"/>
    <property type="match status" value="1"/>
</dbReference>
<evidence type="ECO:0000259" key="5">
    <source>
        <dbReference type="PROSITE" id="PS51762"/>
    </source>
</evidence>
<evidence type="ECO:0000256" key="3">
    <source>
        <dbReference type="ARBA" id="ARBA00022859"/>
    </source>
</evidence>
<keyword evidence="2" id="KW-0399">Innate immunity</keyword>
<dbReference type="Pfam" id="PF15886">
    <property type="entry name" value="CBM39"/>
    <property type="match status" value="1"/>
</dbReference>
<dbReference type="RefSeq" id="XP_030756469.1">
    <property type="nucleotide sequence ID" value="XM_030900609.1"/>
</dbReference>
<dbReference type="PANTHER" id="PTHR10963">
    <property type="entry name" value="GLYCOSYL HYDROLASE-RELATED"/>
    <property type="match status" value="1"/>
</dbReference>
<keyword evidence="4" id="KW-0732">Signal</keyword>
<feature type="domain" description="CBM39" evidence="6">
    <location>
        <begin position="22"/>
        <end position="122"/>
    </location>
</feature>
<dbReference type="Gene3D" id="2.60.120.200">
    <property type="match status" value="1"/>
</dbReference>
<evidence type="ECO:0000313" key="8">
    <source>
        <dbReference type="RefSeq" id="XP_030756469.1"/>
    </source>
</evidence>
<dbReference type="InterPro" id="IPR013320">
    <property type="entry name" value="ConA-like_dom_sf"/>
</dbReference>
<reference evidence="8" key="1">
    <citation type="submission" date="2025-08" db="UniProtKB">
        <authorList>
            <consortium name="RefSeq"/>
        </authorList>
    </citation>
    <scope>IDENTIFICATION</scope>
    <source>
        <tissue evidence="8">Gonads</tissue>
    </source>
</reference>
<keyword evidence="7" id="KW-1185">Reference proteome</keyword>
<evidence type="ECO:0000313" key="7">
    <source>
        <dbReference type="Proteomes" id="UP000504635"/>
    </source>
</evidence>
<evidence type="ECO:0000259" key="6">
    <source>
        <dbReference type="PROSITE" id="PS51969"/>
    </source>
</evidence>
<dbReference type="GO" id="GO:0045087">
    <property type="term" value="P:innate immune response"/>
    <property type="evidence" value="ECO:0007669"/>
    <property type="project" value="UniProtKB-KW"/>
</dbReference>
<dbReference type="PROSITE" id="PS51762">
    <property type="entry name" value="GH16_2"/>
    <property type="match status" value="1"/>
</dbReference>
<sequence>MDYYNKLVFLLLILFIRRQKAFKTPPLTIESFIPSGLRISIPADPGFKLFGVHFNINKEIPLLDKGDYHADISLSENGKLIYYNPTLKLKDGDIVYYWAQVQVQNEDVPDGHIKLLLIHDSKIVSPKKPSEESNTVSNIREPSIVNKTSNKDVILDAKFSSNSIDENIWLIEQYYAAEPDYEYVIYKNYPSVLSSQNNLLHIIPQVDENIVTSDVNIDGCTRNTKDECNRVFFNFYQHPIISARLVTKKTFSFGEYQVRAKLPKGDWLFPEIYLEDIDDLSKRMWIAYARGNEELTTDDGKDIGGRVLYGGPVVEPVEPGRSRYLSTYKHIDFIGNEMHTFTLRWTADQINLYMDGNKLGSIGLTILKETGFNTPRKMRLVLGVGAGGPRNFPDHYHPKTYVKLWNSTSNKQVKMFFKQKSQWLPTWKNGELQVEFVKITAL</sequence>
<dbReference type="InterPro" id="IPR043030">
    <property type="entry name" value="BGBP_N_sf"/>
</dbReference>
<dbReference type="SUPFAM" id="SSF49899">
    <property type="entry name" value="Concanavalin A-like lectins/glucanases"/>
    <property type="match status" value="1"/>
</dbReference>
<dbReference type="GeneID" id="115882513"/>
<feature type="chain" id="PRO_5026819820" evidence="4">
    <location>
        <begin position="22"/>
        <end position="442"/>
    </location>
</feature>
<dbReference type="PANTHER" id="PTHR10963:SF60">
    <property type="entry name" value="GRAM-NEGATIVE BACTERIA-BINDING PROTEIN 1-RELATED"/>
    <property type="match status" value="1"/>
</dbReference>
<dbReference type="Proteomes" id="UP000504635">
    <property type="component" value="Unplaced"/>
</dbReference>
<proteinExistence type="inferred from homology"/>
<dbReference type="InterPro" id="IPR031756">
    <property type="entry name" value="BGBP_N"/>
</dbReference>
<protein>
    <submittedName>
        <fullName evidence="8">Beta-1,3-glucan-binding protein-like</fullName>
    </submittedName>
</protein>
<accession>A0A6J2Y0K7</accession>
<organism evidence="7 8">
    <name type="scientific">Sitophilus oryzae</name>
    <name type="common">Rice weevil</name>
    <name type="synonym">Curculio oryzae</name>
    <dbReference type="NCBI Taxonomy" id="7048"/>
    <lineage>
        <taxon>Eukaryota</taxon>
        <taxon>Metazoa</taxon>
        <taxon>Ecdysozoa</taxon>
        <taxon>Arthropoda</taxon>
        <taxon>Hexapoda</taxon>
        <taxon>Insecta</taxon>
        <taxon>Pterygota</taxon>
        <taxon>Neoptera</taxon>
        <taxon>Endopterygota</taxon>
        <taxon>Coleoptera</taxon>
        <taxon>Polyphaga</taxon>
        <taxon>Cucujiformia</taxon>
        <taxon>Curculionidae</taxon>
        <taxon>Dryophthorinae</taxon>
        <taxon>Sitophilus</taxon>
    </lineage>
</organism>
<dbReference type="GO" id="GO:0030246">
    <property type="term" value="F:carbohydrate binding"/>
    <property type="evidence" value="ECO:0007669"/>
    <property type="project" value="InterPro"/>
</dbReference>
<dbReference type="GO" id="GO:0004553">
    <property type="term" value="F:hydrolase activity, hydrolyzing O-glycosyl compounds"/>
    <property type="evidence" value="ECO:0007669"/>
    <property type="project" value="InterPro"/>
</dbReference>
<evidence type="ECO:0000256" key="1">
    <source>
        <dbReference type="ARBA" id="ARBA00008781"/>
    </source>
</evidence>
<name>A0A6J2Y0K7_SITOR</name>
<feature type="domain" description="GH16" evidence="5">
    <location>
        <begin position="184"/>
        <end position="442"/>
    </location>
</feature>
<dbReference type="OrthoDB" id="4781at2759"/>
<dbReference type="InterPro" id="IPR000757">
    <property type="entry name" value="Beta-glucanase-like"/>
</dbReference>
<dbReference type="KEGG" id="soy:115882513"/>
<dbReference type="InterPro" id="IPR050546">
    <property type="entry name" value="Glycosyl_Hydrlase_16"/>
</dbReference>
<evidence type="ECO:0000256" key="2">
    <source>
        <dbReference type="ARBA" id="ARBA00022588"/>
    </source>
</evidence>
<evidence type="ECO:0000256" key="4">
    <source>
        <dbReference type="SAM" id="SignalP"/>
    </source>
</evidence>
<dbReference type="GO" id="GO:0005975">
    <property type="term" value="P:carbohydrate metabolic process"/>
    <property type="evidence" value="ECO:0007669"/>
    <property type="project" value="InterPro"/>
</dbReference>
<dbReference type="InParanoid" id="A0A6J2Y0K7"/>
<dbReference type="AlphaFoldDB" id="A0A6J2Y0K7"/>